<dbReference type="Proteomes" id="UP001499967">
    <property type="component" value="Unassembled WGS sequence"/>
</dbReference>
<reference evidence="2 3" key="1">
    <citation type="journal article" date="2019" name="Int. J. Syst. Evol. Microbiol.">
        <title>The Global Catalogue of Microorganisms (GCM) 10K type strain sequencing project: providing services to taxonomists for standard genome sequencing and annotation.</title>
        <authorList>
            <consortium name="The Broad Institute Genomics Platform"/>
            <consortium name="The Broad Institute Genome Sequencing Center for Infectious Disease"/>
            <person name="Wu L."/>
            <person name="Ma J."/>
        </authorList>
    </citation>
    <scope>NUCLEOTIDE SEQUENCE [LARGE SCALE GENOMIC DNA]</scope>
    <source>
        <strain evidence="2 3">JCM 11117</strain>
    </source>
</reference>
<dbReference type="PRINTS" id="PR00081">
    <property type="entry name" value="GDHRDH"/>
</dbReference>
<gene>
    <name evidence="2" type="ORF">GCM10009559_81730</name>
</gene>
<keyword evidence="1" id="KW-0560">Oxidoreductase</keyword>
<dbReference type="SUPFAM" id="SSF51735">
    <property type="entry name" value="NAD(P)-binding Rossmann-fold domains"/>
    <property type="match status" value="1"/>
</dbReference>
<dbReference type="EMBL" id="BAAAHP010000366">
    <property type="protein sequence ID" value="GAA0910800.1"/>
    <property type="molecule type" value="Genomic_DNA"/>
</dbReference>
<evidence type="ECO:0000313" key="2">
    <source>
        <dbReference type="EMBL" id="GAA0910800.1"/>
    </source>
</evidence>
<evidence type="ECO:0008006" key="4">
    <source>
        <dbReference type="Google" id="ProtNLM"/>
    </source>
</evidence>
<dbReference type="PANTHER" id="PTHR44229:SF4">
    <property type="entry name" value="15-HYDROXYPROSTAGLANDIN DEHYDROGENASE [NAD(+)]"/>
    <property type="match status" value="1"/>
</dbReference>
<keyword evidence="3" id="KW-1185">Reference proteome</keyword>
<comment type="caution">
    <text evidence="2">The sequence shown here is derived from an EMBL/GenBank/DDBJ whole genome shotgun (WGS) entry which is preliminary data.</text>
</comment>
<evidence type="ECO:0000313" key="3">
    <source>
        <dbReference type="Proteomes" id="UP001499967"/>
    </source>
</evidence>
<dbReference type="InterPro" id="IPR002347">
    <property type="entry name" value="SDR_fam"/>
</dbReference>
<dbReference type="Gene3D" id="3.40.50.720">
    <property type="entry name" value="NAD(P)-binding Rossmann-like Domain"/>
    <property type="match status" value="1"/>
</dbReference>
<dbReference type="PANTHER" id="PTHR44229">
    <property type="entry name" value="15-HYDROXYPROSTAGLANDIN DEHYDROGENASE [NAD(+)]"/>
    <property type="match status" value="1"/>
</dbReference>
<organism evidence="2 3">
    <name type="scientific">Pseudonocardia zijingensis</name>
    <dbReference type="NCBI Taxonomy" id="153376"/>
    <lineage>
        <taxon>Bacteria</taxon>
        <taxon>Bacillati</taxon>
        <taxon>Actinomycetota</taxon>
        <taxon>Actinomycetes</taxon>
        <taxon>Pseudonocardiales</taxon>
        <taxon>Pseudonocardiaceae</taxon>
        <taxon>Pseudonocardia</taxon>
    </lineage>
</organism>
<accession>A0ABN1NKN9</accession>
<protein>
    <recommendedName>
        <fullName evidence="4">NADP-dependent 3-hydroxy acid dehydrogenase YdfG</fullName>
    </recommendedName>
</protein>
<evidence type="ECO:0000256" key="1">
    <source>
        <dbReference type="ARBA" id="ARBA00023002"/>
    </source>
</evidence>
<dbReference type="Pfam" id="PF00106">
    <property type="entry name" value="adh_short"/>
    <property type="match status" value="1"/>
</dbReference>
<sequence length="259" mass="26214">MELDRAAVLVTGGASGIGAAAARLLAAGGARVAVVDRDADGAAAVADDVRGVSVVADVTDPAAMESAVIEAERTLGRIDVVLLNAGRTSGQSGYDRFDLENYRQVVGVNVDHVVFGLASAVPALRRAGGGTVVVTASLAGLVPMAGDPLYTLTKHAVVGYVRAVAPSLGSEGITVAALCPGFTDTALIANAKAQMRDFPLLSADEVAAAVWRVVEHGAPGECWYVQPGREPAPYGFRGAPGPAGGLRAPEVTWDLSASG</sequence>
<name>A0ABN1NKN9_9PSEU</name>
<dbReference type="InterPro" id="IPR036291">
    <property type="entry name" value="NAD(P)-bd_dom_sf"/>
</dbReference>
<proteinExistence type="predicted"/>